<name>A0ABV8D365_9STRE</name>
<dbReference type="Gene3D" id="3.90.280.10">
    <property type="entry name" value="PEBP-like"/>
    <property type="match status" value="1"/>
</dbReference>
<proteinExistence type="predicted"/>
<dbReference type="NCBIfam" id="TIGR00481">
    <property type="entry name" value="YbhB/YbcL family Raf kinase inhibitor-like protein"/>
    <property type="match status" value="1"/>
</dbReference>
<keyword evidence="2" id="KW-1185">Reference proteome</keyword>
<comment type="caution">
    <text evidence="1">The sequence shown here is derived from an EMBL/GenBank/DDBJ whole genome shotgun (WGS) entry which is preliminary data.</text>
</comment>
<dbReference type="InterPro" id="IPR036610">
    <property type="entry name" value="PEBP-like_sf"/>
</dbReference>
<dbReference type="Proteomes" id="UP001595901">
    <property type="component" value="Unassembled WGS sequence"/>
</dbReference>
<reference evidence="2" key="1">
    <citation type="journal article" date="2019" name="Int. J. Syst. Evol. Microbiol.">
        <title>The Global Catalogue of Microorganisms (GCM) 10K type strain sequencing project: providing services to taxonomists for standard genome sequencing and annotation.</title>
        <authorList>
            <consortium name="The Broad Institute Genomics Platform"/>
            <consortium name="The Broad Institute Genome Sequencing Center for Infectious Disease"/>
            <person name="Wu L."/>
            <person name="Ma J."/>
        </authorList>
    </citation>
    <scope>NUCLEOTIDE SEQUENCE [LARGE SCALE GENOMIC DNA]</scope>
    <source>
        <strain evidence="2">CCUG 58728</strain>
    </source>
</reference>
<organism evidence="1 2">
    <name type="scientific">Streptococcus dentapri</name>
    <dbReference type="NCBI Taxonomy" id="573564"/>
    <lineage>
        <taxon>Bacteria</taxon>
        <taxon>Bacillati</taxon>
        <taxon>Bacillota</taxon>
        <taxon>Bacilli</taxon>
        <taxon>Lactobacillales</taxon>
        <taxon>Streptococcaceae</taxon>
        <taxon>Streptococcus</taxon>
    </lineage>
</organism>
<gene>
    <name evidence="1" type="ORF">ACFOSE_07740</name>
</gene>
<evidence type="ECO:0000313" key="2">
    <source>
        <dbReference type="Proteomes" id="UP001595901"/>
    </source>
</evidence>
<dbReference type="CDD" id="cd00865">
    <property type="entry name" value="PEBP_bact_arch"/>
    <property type="match status" value="1"/>
</dbReference>
<dbReference type="SUPFAM" id="SSF49777">
    <property type="entry name" value="PEBP-like"/>
    <property type="match status" value="1"/>
</dbReference>
<dbReference type="EMBL" id="JBHSAC010000064">
    <property type="protein sequence ID" value="MFC3932647.1"/>
    <property type="molecule type" value="Genomic_DNA"/>
</dbReference>
<accession>A0ABV8D365</accession>
<dbReference type="InterPro" id="IPR005247">
    <property type="entry name" value="YbhB_YbcL/LppC-like"/>
</dbReference>
<keyword evidence="1" id="KW-0649">Protein kinase inhibitor</keyword>
<evidence type="ECO:0000313" key="1">
    <source>
        <dbReference type="EMBL" id="MFC3932647.1"/>
    </source>
</evidence>
<protein>
    <submittedName>
        <fullName evidence="1">YbhB/YbcL family Raf kinase inhibitor-like protein</fullName>
    </submittedName>
</protein>
<dbReference type="GO" id="GO:0004860">
    <property type="term" value="F:protein kinase inhibitor activity"/>
    <property type="evidence" value="ECO:0007669"/>
    <property type="project" value="UniProtKB-KW"/>
</dbReference>
<dbReference type="InterPro" id="IPR008914">
    <property type="entry name" value="PEBP"/>
</dbReference>
<dbReference type="RefSeq" id="WP_380432208.1">
    <property type="nucleotide sequence ID" value="NZ_JBHSAC010000064.1"/>
</dbReference>
<sequence length="166" mass="18498">MVERLLFTCPGFFDGGEFPIDNTGKGENKSPAFYLENLSPQAKTLAITLEDLTHPLKKDFTHWLIWNIPISTRIPPAIARGFEPANLVPARQGIAYGWYAYAGPKPPLGQTHRYRFIVYVLDSPLNLGRWTLKAQLLKAMQGHILQKGELTASFGSPKNLRPLPAG</sequence>
<dbReference type="Pfam" id="PF01161">
    <property type="entry name" value="PBP"/>
    <property type="match status" value="1"/>
</dbReference>